<dbReference type="GO" id="GO:0008984">
    <property type="term" value="F:protein-glutamate methylesterase activity"/>
    <property type="evidence" value="ECO:0007669"/>
    <property type="project" value="UniProtKB-EC"/>
</dbReference>
<dbReference type="SUPFAM" id="SSF47757">
    <property type="entry name" value="Chemotaxis receptor methyltransferase CheR, N-terminal domain"/>
    <property type="match status" value="1"/>
</dbReference>
<dbReference type="RefSeq" id="WP_015773600.1">
    <property type="nucleotide sequence ID" value="NC_013173.1"/>
</dbReference>
<feature type="active site" evidence="1">
    <location>
        <position position="61"/>
    </location>
</feature>
<dbReference type="OrthoDB" id="9786165at2"/>
<dbReference type="SUPFAM" id="SSF53335">
    <property type="entry name" value="S-adenosyl-L-methionine-dependent methyltransferases"/>
    <property type="match status" value="1"/>
</dbReference>
<dbReference type="EMBL" id="CP001629">
    <property type="protein sequence ID" value="ACU89506.1"/>
    <property type="molecule type" value="Genomic_DNA"/>
</dbReference>
<dbReference type="InterPro" id="IPR000014">
    <property type="entry name" value="PAS"/>
</dbReference>
<dbReference type="InterPro" id="IPR000673">
    <property type="entry name" value="Sig_transdc_resp-reg_Me-estase"/>
</dbReference>
<dbReference type="NCBIfam" id="TIGR00229">
    <property type="entry name" value="sensory_box"/>
    <property type="match status" value="2"/>
</dbReference>
<dbReference type="SMART" id="SM00091">
    <property type="entry name" value="PAS"/>
    <property type="match status" value="3"/>
</dbReference>
<evidence type="ECO:0000256" key="2">
    <source>
        <dbReference type="SAM" id="Coils"/>
    </source>
</evidence>
<feature type="domain" description="CheB-type methylesterase" evidence="4">
    <location>
        <begin position="25"/>
        <end position="212"/>
    </location>
</feature>
<keyword evidence="6" id="KW-0808">Transferase</keyword>
<dbReference type="InterPro" id="IPR035965">
    <property type="entry name" value="PAS-like_dom_sf"/>
</dbReference>
<dbReference type="EC" id="2.1.1.80" evidence="6"/>
<dbReference type="CDD" id="cd00130">
    <property type="entry name" value="PAS"/>
    <property type="match status" value="3"/>
</dbReference>
<feature type="domain" description="CheR-type methyltransferase" evidence="5">
    <location>
        <begin position="218"/>
        <end position="489"/>
    </location>
</feature>
<dbReference type="GO" id="GO:0008983">
    <property type="term" value="F:protein-glutamate O-methyltransferase activity"/>
    <property type="evidence" value="ECO:0007669"/>
    <property type="project" value="UniProtKB-EC"/>
</dbReference>
<dbReference type="HOGENOM" id="CLU_000892_2_2_7"/>
<dbReference type="Gene3D" id="3.30.450.20">
    <property type="entry name" value="PAS domain"/>
    <property type="match status" value="3"/>
</dbReference>
<name>C7LTE9_DESBD</name>
<feature type="domain" description="PAS" evidence="3">
    <location>
        <begin position="1013"/>
        <end position="1050"/>
    </location>
</feature>
<dbReference type="Pfam" id="PF13188">
    <property type="entry name" value="PAS_8"/>
    <property type="match status" value="1"/>
</dbReference>
<dbReference type="Gene3D" id="3.40.50.150">
    <property type="entry name" value="Vaccinia Virus protein VP39"/>
    <property type="match status" value="1"/>
</dbReference>
<dbReference type="Pfam" id="PF01739">
    <property type="entry name" value="CheR"/>
    <property type="match status" value="1"/>
</dbReference>
<dbReference type="GO" id="GO:0000156">
    <property type="term" value="F:phosphorelay response regulator activity"/>
    <property type="evidence" value="ECO:0007669"/>
    <property type="project" value="InterPro"/>
</dbReference>
<dbReference type="Proteomes" id="UP000002216">
    <property type="component" value="Chromosome"/>
</dbReference>
<dbReference type="PROSITE" id="PS50122">
    <property type="entry name" value="CHEB"/>
    <property type="match status" value="1"/>
</dbReference>
<dbReference type="eggNOG" id="COG2201">
    <property type="taxonomic scope" value="Bacteria"/>
</dbReference>
<dbReference type="Pfam" id="PF01339">
    <property type="entry name" value="CheB_methylest"/>
    <property type="match status" value="1"/>
</dbReference>
<dbReference type="PRINTS" id="PR00996">
    <property type="entry name" value="CHERMTFRASE"/>
</dbReference>
<dbReference type="GO" id="GO:0005737">
    <property type="term" value="C:cytoplasm"/>
    <property type="evidence" value="ECO:0007669"/>
    <property type="project" value="InterPro"/>
</dbReference>
<feature type="active site" evidence="1">
    <location>
        <position position="34"/>
    </location>
</feature>
<dbReference type="InterPro" id="IPR050903">
    <property type="entry name" value="Bact_Chemotaxis_MeTrfase"/>
</dbReference>
<dbReference type="InterPro" id="IPR022642">
    <property type="entry name" value="CheR_C"/>
</dbReference>
<keyword evidence="1" id="KW-0145">Chemotaxis</keyword>
<keyword evidence="6" id="KW-0489">Methyltransferase</keyword>
<organism evidence="6 7">
    <name type="scientific">Desulfomicrobium baculatum (strain DSM 4028 / VKM B-1378 / X)</name>
    <name type="common">Desulfovibrio baculatus</name>
    <dbReference type="NCBI Taxonomy" id="525897"/>
    <lineage>
        <taxon>Bacteria</taxon>
        <taxon>Pseudomonadati</taxon>
        <taxon>Thermodesulfobacteriota</taxon>
        <taxon>Desulfovibrionia</taxon>
        <taxon>Desulfovibrionales</taxon>
        <taxon>Desulfomicrobiaceae</taxon>
        <taxon>Desulfomicrobium</taxon>
    </lineage>
</organism>
<dbReference type="SMART" id="SM00138">
    <property type="entry name" value="MeTrc"/>
    <property type="match status" value="1"/>
</dbReference>
<dbReference type="Pfam" id="PF13596">
    <property type="entry name" value="PAS_10"/>
    <property type="match status" value="1"/>
</dbReference>
<dbReference type="InterPro" id="IPR022641">
    <property type="entry name" value="CheR_N"/>
</dbReference>
<accession>C7LTE9</accession>
<evidence type="ECO:0000259" key="4">
    <source>
        <dbReference type="PROSITE" id="PS50122"/>
    </source>
</evidence>
<dbReference type="Pfam" id="PF13426">
    <property type="entry name" value="PAS_9"/>
    <property type="match status" value="1"/>
</dbReference>
<feature type="domain" description="PAS" evidence="3">
    <location>
        <begin position="862"/>
        <end position="910"/>
    </location>
</feature>
<proteinExistence type="predicted"/>
<feature type="coiled-coil region" evidence="2">
    <location>
        <begin position="661"/>
        <end position="734"/>
    </location>
</feature>
<dbReference type="Pfam" id="PF03705">
    <property type="entry name" value="CheR_N"/>
    <property type="match status" value="1"/>
</dbReference>
<keyword evidence="7" id="KW-1185">Reference proteome</keyword>
<evidence type="ECO:0000259" key="5">
    <source>
        <dbReference type="PROSITE" id="PS50123"/>
    </source>
</evidence>
<dbReference type="PANTHER" id="PTHR24422">
    <property type="entry name" value="CHEMOTAXIS PROTEIN METHYLTRANSFERASE"/>
    <property type="match status" value="1"/>
</dbReference>
<dbReference type="Gene3D" id="3.40.50.180">
    <property type="entry name" value="Methylesterase CheB, C-terminal domain"/>
    <property type="match status" value="1"/>
</dbReference>
<evidence type="ECO:0000259" key="3">
    <source>
        <dbReference type="PROSITE" id="PS50112"/>
    </source>
</evidence>
<evidence type="ECO:0000313" key="7">
    <source>
        <dbReference type="Proteomes" id="UP000002216"/>
    </source>
</evidence>
<dbReference type="eggNOG" id="COG1193">
    <property type="taxonomic scope" value="Bacteria"/>
</dbReference>
<dbReference type="InterPro" id="IPR000780">
    <property type="entry name" value="CheR_MeTrfase"/>
</dbReference>
<dbReference type="GO" id="GO:0006935">
    <property type="term" value="P:chemotaxis"/>
    <property type="evidence" value="ECO:0007669"/>
    <property type="project" value="UniProtKB-UniRule"/>
</dbReference>
<dbReference type="SUPFAM" id="SSF55785">
    <property type="entry name" value="PYP-like sensor domain (PAS domain)"/>
    <property type="match status" value="3"/>
</dbReference>
<evidence type="ECO:0000256" key="1">
    <source>
        <dbReference type="PROSITE-ProRule" id="PRU00050"/>
    </source>
</evidence>
<dbReference type="eggNOG" id="COG1352">
    <property type="taxonomic scope" value="Bacteria"/>
</dbReference>
<dbReference type="STRING" id="525897.Dbac_1410"/>
<sequence>MTKKYSPKQKKPASAASNTQTSIKPSLYVAVGASAGGLEAIEAFFSGMAPDSGMAFIVIQHLSPDYKSLMVEILSKKTKMKVLRAEEGMPVLPDNVYLIPPKKNLSIFHGKLLLNDQEHVKGTINLPIDIFLRSLAEDQGDKAVAVILSGSGSDGMRGVRAIKEFGGMVMVQSESTAKFDSMPRASLSTGLVDFILPPEEMPERLLSYAKHPFVIKAERSETVISDEDALTRIFAILRDKFKADFTYYKPSTVTRRIERRMSINRIDEIRDYVAYMQNFPGEAGTLFREFLIGVTRFFRDREVFELLKESWLPEILNRSAGKESRFWIAGCSTGEEAYTLAILAKEYMLQSGINRDLKIFATDIDRDAVLFAANGVYPDSIAADVPQELLSKYFYRKQDSYQISRNIREMVVFAQHNLIKDPPFTNIDLISCRNLLIYLQPVLQRKVLEFFNFSLNAQGVLLLGTSETIGEMGDCFESLDHKSKIYRTKGRFKHSLDSHELPQVPGSTYRDLGSRFPVMRRDPHVNDERILERFLEALSADNFPLAVVVNEQMEVLHVFGDTTGYFKLPSGKLSRDISKMAAKDLSIPLSTGIQKVFRKQEALRFSNIKLRDMDALKVVDLRILPLPQKKGQEPLVAVFLEEVARPDILDKTQAIQAYDLSLEAEQRITDLEQELQFTRENLQATVEELETANEELQATNEELLASNEELQSTNEELQSTNEELYSVNSEYQSKIVELSELHNDVDNLLNVSQIGQLLLDENMDIRRFSPKIAEVFNVLGADVGRSLSDISHQLENADPVRIIESVHRQGKLAEHEVRAKDGRWYLMRVVPYSVGPRVFSGTLVSFVDITRMKLGEEALRASEEEYRALFETLPLGVVYHEADGSIISANPAAGRILGLTLDQILGKTSMDPRWNMIREDGSTVAGTHHPAMIALRTGHKEGPVVRGVFHPEKNAHIWLSITAMPLFKPGESTPSQVYATFEDITEKRQAEQDFQTLFREMFNGFSLHEIICDEKGTPVDYRFLAVNPAFERMTGLKAEQVLGKTVLEIMPDTEKFWIEAFGEVALTGKSSKFEQYSSQVGKRFQVTAFRPARNQFACIFAEVMDGEGVDNAVQPTAQAS</sequence>
<reference evidence="6 7" key="1">
    <citation type="journal article" date="2009" name="Stand. Genomic Sci.">
        <title>Complete genome sequence of Desulfomicrobium baculatum type strain (X).</title>
        <authorList>
            <person name="Copeland A."/>
            <person name="Spring S."/>
            <person name="Goker M."/>
            <person name="Schneider S."/>
            <person name="Lapidus A."/>
            <person name="Del Rio T.G."/>
            <person name="Tice H."/>
            <person name="Cheng J.F."/>
            <person name="Chen F."/>
            <person name="Nolan M."/>
            <person name="Bruce D."/>
            <person name="Goodwin L."/>
            <person name="Pitluck S."/>
            <person name="Ivanova N."/>
            <person name="Mavrommatis K."/>
            <person name="Ovchinnikova G."/>
            <person name="Pati A."/>
            <person name="Chen A."/>
            <person name="Palaniappan K."/>
            <person name="Land M."/>
            <person name="Hauser L."/>
            <person name="Chang Y.J."/>
            <person name="Jeffries C.C."/>
            <person name="Meincke L."/>
            <person name="Sims D."/>
            <person name="Brettin T."/>
            <person name="Detter J.C."/>
            <person name="Han C."/>
            <person name="Chain P."/>
            <person name="Bristow J."/>
            <person name="Eisen J.A."/>
            <person name="Markowitz V."/>
            <person name="Hugenholtz P."/>
            <person name="Kyrpides N.C."/>
            <person name="Klenk H.P."/>
            <person name="Lucas S."/>
        </authorList>
    </citation>
    <scope>NUCLEOTIDE SEQUENCE [LARGE SCALE GENOMIC DNA]</scope>
    <source>
        <strain evidence="7">DSM 4028 / VKM B-1378 / X</strain>
    </source>
</reference>
<dbReference type="GO" id="GO:0032259">
    <property type="term" value="P:methylation"/>
    <property type="evidence" value="ECO:0007669"/>
    <property type="project" value="UniProtKB-KW"/>
</dbReference>
<dbReference type="EC" id="3.1.1.61" evidence="6"/>
<dbReference type="PROSITE" id="PS50123">
    <property type="entry name" value="CHER"/>
    <property type="match status" value="1"/>
</dbReference>
<evidence type="ECO:0000313" key="6">
    <source>
        <dbReference type="EMBL" id="ACU89506.1"/>
    </source>
</evidence>
<dbReference type="CDD" id="cd16434">
    <property type="entry name" value="CheB-CheR_fusion"/>
    <property type="match status" value="1"/>
</dbReference>
<feature type="active site" evidence="1">
    <location>
        <position position="154"/>
    </location>
</feature>
<dbReference type="PANTHER" id="PTHR24422:SF27">
    <property type="entry name" value="PROTEIN-GLUTAMATE O-METHYLTRANSFERASE"/>
    <property type="match status" value="1"/>
</dbReference>
<dbReference type="eggNOG" id="COG2202">
    <property type="taxonomic scope" value="Bacteria"/>
</dbReference>
<dbReference type="AlphaFoldDB" id="C7LTE9"/>
<dbReference type="InterPro" id="IPR035909">
    <property type="entry name" value="CheB_C"/>
</dbReference>
<dbReference type="PROSITE" id="PS50112">
    <property type="entry name" value="PAS"/>
    <property type="match status" value="2"/>
</dbReference>
<protein>
    <submittedName>
        <fullName evidence="6">MCP methyltransferase/methylesterase, CheR/CheB with PAS/PAC sensor</fullName>
        <ecNumber evidence="6">2.1.1.80</ecNumber>
        <ecNumber evidence="6">3.1.1.61</ecNumber>
    </submittedName>
</protein>
<dbReference type="InterPro" id="IPR029063">
    <property type="entry name" value="SAM-dependent_MTases_sf"/>
</dbReference>
<gene>
    <name evidence="6" type="ordered locus">Dbac_1410</name>
</gene>
<dbReference type="SUPFAM" id="SSF52738">
    <property type="entry name" value="Methylesterase CheB, C-terminal domain"/>
    <property type="match status" value="1"/>
</dbReference>
<dbReference type="KEGG" id="dba:Dbac_1410"/>
<keyword evidence="1 6" id="KW-0378">Hydrolase</keyword>
<keyword evidence="2" id="KW-0175">Coiled coil</keyword>